<dbReference type="PANTHER" id="PTHR22901:SF0">
    <property type="entry name" value="SIALATE O-ACETYLESTERASE"/>
    <property type="match status" value="1"/>
</dbReference>
<dbReference type="InterPro" id="IPR013783">
    <property type="entry name" value="Ig-like_fold"/>
</dbReference>
<feature type="chain" id="PRO_5021743671" description="Sialate O-acetylesterase domain-containing protein" evidence="3">
    <location>
        <begin position="23"/>
        <end position="514"/>
    </location>
</feature>
<dbReference type="InterPro" id="IPR036514">
    <property type="entry name" value="SGNH_hydro_sf"/>
</dbReference>
<evidence type="ECO:0000256" key="1">
    <source>
        <dbReference type="ARBA" id="ARBA00022801"/>
    </source>
</evidence>
<name>A0A518DSS6_9BACT</name>
<keyword evidence="3" id="KW-0732">Signal</keyword>
<dbReference type="KEGG" id="lcre:Pla8534_26660"/>
<dbReference type="RefSeq" id="WP_145053620.1">
    <property type="nucleotide sequence ID" value="NZ_CP036433.1"/>
</dbReference>
<proteinExistence type="predicted"/>
<gene>
    <name evidence="5" type="ORF">Pla8534_26660</name>
</gene>
<dbReference type="OrthoDB" id="9795554at2"/>
<feature type="domain" description="Sialate O-acetylesterase" evidence="4">
    <location>
        <begin position="105"/>
        <end position="215"/>
    </location>
</feature>
<keyword evidence="1" id="KW-0378">Hydrolase</keyword>
<protein>
    <recommendedName>
        <fullName evidence="4">Sialate O-acetylesterase domain-containing protein</fullName>
    </recommendedName>
</protein>
<evidence type="ECO:0000313" key="5">
    <source>
        <dbReference type="EMBL" id="QDU94858.1"/>
    </source>
</evidence>
<dbReference type="Gene3D" id="3.40.50.1110">
    <property type="entry name" value="SGNH hydrolase"/>
    <property type="match status" value="1"/>
</dbReference>
<accession>A0A518DSS6</accession>
<sequence length="514" mass="55497" precursor="true">MKRLIPGSLLLACILLAGAARADVQLPKVFSDSMVLQRNQPVAIWGEAAPGEQVTVKFRDQSKTAVADQDGKWSLKLDPLKVGEPSALTVSGANEIALKDVLVGEVWIGSGQSNMAGIVNGYVKGDEVLAKLAEGTYPQLRMYRGGAWRSAEPAVNLSFSAIMFAFGQSLQADLDVPVGLIVGAVGGTPSGRWLTPEMLASDKPAQKALERAAASDDYEKRVAQHQVQLKAWKEQVAAAEKAGTRAPRQPRDPVKTGECTSGQIGDLYNAHIQHVQCYTIAGVLWDQGESGTAIQGLDQFYTMGALIGGWRQVWGQGDFPFLYIQKPSGGGCAWDMSDPVTRMAGDFTAEPQAAPPTYAGVSRELHIRIMQHPNTAMVQARDLGSGIHPLNKSGYGQRAARVARGFVYEEPVEIYGPLYKSHTVDGGQMKITFTHTGKGLAQKHGDKLQGFQIAGEDKVFHWGDARIEGNQVIVSSDAVESPQAVRYAWAQNAPWANLFNQDGLPAIAFRTDSW</sequence>
<dbReference type="PANTHER" id="PTHR22901">
    <property type="entry name" value="SIALATE O-ACETYLESTERASE"/>
    <property type="match status" value="1"/>
</dbReference>
<feature type="coiled-coil region" evidence="2">
    <location>
        <begin position="215"/>
        <end position="242"/>
    </location>
</feature>
<dbReference type="InterPro" id="IPR005181">
    <property type="entry name" value="SASA"/>
</dbReference>
<dbReference type="Pfam" id="PF03629">
    <property type="entry name" value="SASA"/>
    <property type="match status" value="1"/>
</dbReference>
<dbReference type="Gene3D" id="2.60.40.10">
    <property type="entry name" value="Immunoglobulins"/>
    <property type="match status" value="1"/>
</dbReference>
<feature type="signal peptide" evidence="3">
    <location>
        <begin position="1"/>
        <end position="22"/>
    </location>
</feature>
<evidence type="ECO:0000259" key="4">
    <source>
        <dbReference type="Pfam" id="PF03629"/>
    </source>
</evidence>
<dbReference type="SUPFAM" id="SSF52266">
    <property type="entry name" value="SGNH hydrolase"/>
    <property type="match status" value="1"/>
</dbReference>
<reference evidence="5 6" key="1">
    <citation type="submission" date="2019-02" db="EMBL/GenBank/DDBJ databases">
        <title>Deep-cultivation of Planctomycetes and their phenomic and genomic characterization uncovers novel biology.</title>
        <authorList>
            <person name="Wiegand S."/>
            <person name="Jogler M."/>
            <person name="Boedeker C."/>
            <person name="Pinto D."/>
            <person name="Vollmers J."/>
            <person name="Rivas-Marin E."/>
            <person name="Kohn T."/>
            <person name="Peeters S.H."/>
            <person name="Heuer A."/>
            <person name="Rast P."/>
            <person name="Oberbeckmann S."/>
            <person name="Bunk B."/>
            <person name="Jeske O."/>
            <person name="Meyerdierks A."/>
            <person name="Storesund J.E."/>
            <person name="Kallscheuer N."/>
            <person name="Luecker S."/>
            <person name="Lage O.M."/>
            <person name="Pohl T."/>
            <person name="Merkel B.J."/>
            <person name="Hornburger P."/>
            <person name="Mueller R.-W."/>
            <person name="Bruemmer F."/>
            <person name="Labrenz M."/>
            <person name="Spormann A.M."/>
            <person name="Op den Camp H."/>
            <person name="Overmann J."/>
            <person name="Amann R."/>
            <person name="Jetten M.S.M."/>
            <person name="Mascher T."/>
            <person name="Medema M.H."/>
            <person name="Devos D.P."/>
            <person name="Kaster A.-K."/>
            <person name="Ovreas L."/>
            <person name="Rohde M."/>
            <person name="Galperin M.Y."/>
            <person name="Jogler C."/>
        </authorList>
    </citation>
    <scope>NUCLEOTIDE SEQUENCE [LARGE SCALE GENOMIC DNA]</scope>
    <source>
        <strain evidence="5 6">Pla85_3_4</strain>
    </source>
</reference>
<dbReference type="GO" id="GO:0001681">
    <property type="term" value="F:sialate O-acetylesterase activity"/>
    <property type="evidence" value="ECO:0007669"/>
    <property type="project" value="InterPro"/>
</dbReference>
<keyword evidence="2" id="KW-0175">Coiled coil</keyword>
<dbReference type="EMBL" id="CP036433">
    <property type="protein sequence ID" value="QDU94858.1"/>
    <property type="molecule type" value="Genomic_DNA"/>
</dbReference>
<dbReference type="AlphaFoldDB" id="A0A518DSS6"/>
<keyword evidence="6" id="KW-1185">Reference proteome</keyword>
<evidence type="ECO:0000313" key="6">
    <source>
        <dbReference type="Proteomes" id="UP000317648"/>
    </source>
</evidence>
<evidence type="ECO:0000256" key="3">
    <source>
        <dbReference type="SAM" id="SignalP"/>
    </source>
</evidence>
<evidence type="ECO:0000256" key="2">
    <source>
        <dbReference type="SAM" id="Coils"/>
    </source>
</evidence>
<dbReference type="InterPro" id="IPR039329">
    <property type="entry name" value="SIAE"/>
</dbReference>
<organism evidence="5 6">
    <name type="scientific">Lignipirellula cremea</name>
    <dbReference type="NCBI Taxonomy" id="2528010"/>
    <lineage>
        <taxon>Bacteria</taxon>
        <taxon>Pseudomonadati</taxon>
        <taxon>Planctomycetota</taxon>
        <taxon>Planctomycetia</taxon>
        <taxon>Pirellulales</taxon>
        <taxon>Pirellulaceae</taxon>
        <taxon>Lignipirellula</taxon>
    </lineage>
</organism>
<dbReference type="GO" id="GO:0005975">
    <property type="term" value="P:carbohydrate metabolic process"/>
    <property type="evidence" value="ECO:0007669"/>
    <property type="project" value="TreeGrafter"/>
</dbReference>
<dbReference type="Proteomes" id="UP000317648">
    <property type="component" value="Chromosome"/>
</dbReference>